<keyword evidence="7" id="KW-1185">Reference proteome</keyword>
<evidence type="ECO:0000259" key="5">
    <source>
        <dbReference type="Pfam" id="PF00291"/>
    </source>
</evidence>
<accession>A0A840AXE2</accession>
<dbReference type="EC" id="4.3.1.19" evidence="6"/>
<dbReference type="RefSeq" id="WP_183940709.1">
    <property type="nucleotide sequence ID" value="NZ_BAABBG010000023.1"/>
</dbReference>
<keyword evidence="3" id="KW-0663">Pyridoxal phosphate</keyword>
<dbReference type="EMBL" id="JACIEA010000001">
    <property type="protein sequence ID" value="MBB3942808.1"/>
    <property type="molecule type" value="Genomic_DNA"/>
</dbReference>
<feature type="domain" description="Tryptophan synthase beta chain-like PALP" evidence="5">
    <location>
        <begin position="31"/>
        <end position="311"/>
    </location>
</feature>
<dbReference type="GO" id="GO:0003941">
    <property type="term" value="F:L-serine ammonia-lyase activity"/>
    <property type="evidence" value="ECO:0007669"/>
    <property type="project" value="TreeGrafter"/>
</dbReference>
<protein>
    <submittedName>
        <fullName evidence="6">Threonine dehydratase</fullName>
        <ecNumber evidence="6">4.3.1.19</ecNumber>
    </submittedName>
</protein>
<dbReference type="InterPro" id="IPR036052">
    <property type="entry name" value="TrpB-like_PALP_sf"/>
</dbReference>
<dbReference type="GO" id="GO:0006567">
    <property type="term" value="P:L-threonine catabolic process"/>
    <property type="evidence" value="ECO:0007669"/>
    <property type="project" value="TreeGrafter"/>
</dbReference>
<dbReference type="AlphaFoldDB" id="A0A840AXE2"/>
<dbReference type="GO" id="GO:0006565">
    <property type="term" value="P:L-serine catabolic process"/>
    <property type="evidence" value="ECO:0007669"/>
    <property type="project" value="TreeGrafter"/>
</dbReference>
<dbReference type="Pfam" id="PF00291">
    <property type="entry name" value="PALP"/>
    <property type="match status" value="1"/>
</dbReference>
<dbReference type="PANTHER" id="PTHR48078">
    <property type="entry name" value="THREONINE DEHYDRATASE, MITOCHONDRIAL-RELATED"/>
    <property type="match status" value="1"/>
</dbReference>
<evidence type="ECO:0000256" key="2">
    <source>
        <dbReference type="ARBA" id="ARBA00010869"/>
    </source>
</evidence>
<comment type="cofactor">
    <cofactor evidence="1">
        <name>pyridoxal 5'-phosphate</name>
        <dbReference type="ChEBI" id="CHEBI:597326"/>
    </cofactor>
</comment>
<proteinExistence type="inferred from homology"/>
<dbReference type="GO" id="GO:0004794">
    <property type="term" value="F:threonine deaminase activity"/>
    <property type="evidence" value="ECO:0007669"/>
    <property type="project" value="UniProtKB-EC"/>
</dbReference>
<evidence type="ECO:0000313" key="6">
    <source>
        <dbReference type="EMBL" id="MBB3942808.1"/>
    </source>
</evidence>
<dbReference type="InterPro" id="IPR001926">
    <property type="entry name" value="TrpB-like_PALP"/>
</dbReference>
<name>A0A840AXE2_9SPHN</name>
<gene>
    <name evidence="6" type="ORF">GGR91_001030</name>
</gene>
<dbReference type="GO" id="GO:0009097">
    <property type="term" value="P:isoleucine biosynthetic process"/>
    <property type="evidence" value="ECO:0007669"/>
    <property type="project" value="TreeGrafter"/>
</dbReference>
<organism evidence="6 7">
    <name type="scientific">Sphingorhabdus rigui</name>
    <dbReference type="NCBI Taxonomy" id="1282858"/>
    <lineage>
        <taxon>Bacteria</taxon>
        <taxon>Pseudomonadati</taxon>
        <taxon>Pseudomonadota</taxon>
        <taxon>Alphaproteobacteria</taxon>
        <taxon>Sphingomonadales</taxon>
        <taxon>Sphingomonadaceae</taxon>
        <taxon>Sphingorhabdus</taxon>
    </lineage>
</organism>
<dbReference type="InterPro" id="IPR050147">
    <property type="entry name" value="Ser/Thr_Dehydratase"/>
</dbReference>
<evidence type="ECO:0000256" key="4">
    <source>
        <dbReference type="ARBA" id="ARBA00023239"/>
    </source>
</evidence>
<dbReference type="Proteomes" id="UP000581447">
    <property type="component" value="Unassembled WGS sequence"/>
</dbReference>
<dbReference type="FunFam" id="3.40.50.1100:FF:000005">
    <property type="entry name" value="Threonine dehydratase catabolic"/>
    <property type="match status" value="1"/>
</dbReference>
<evidence type="ECO:0000256" key="3">
    <source>
        <dbReference type="ARBA" id="ARBA00022898"/>
    </source>
</evidence>
<dbReference type="Gene3D" id="3.40.50.1100">
    <property type="match status" value="2"/>
</dbReference>
<evidence type="ECO:0000313" key="7">
    <source>
        <dbReference type="Proteomes" id="UP000581447"/>
    </source>
</evidence>
<keyword evidence="4 6" id="KW-0456">Lyase</keyword>
<evidence type="ECO:0000256" key="1">
    <source>
        <dbReference type="ARBA" id="ARBA00001933"/>
    </source>
</evidence>
<dbReference type="PANTHER" id="PTHR48078:SF6">
    <property type="entry name" value="L-THREONINE DEHYDRATASE CATABOLIC TDCB"/>
    <property type="match status" value="1"/>
</dbReference>
<reference evidence="6 7" key="1">
    <citation type="submission" date="2020-08" db="EMBL/GenBank/DDBJ databases">
        <title>Genomic Encyclopedia of Type Strains, Phase IV (KMG-IV): sequencing the most valuable type-strain genomes for metagenomic binning, comparative biology and taxonomic classification.</title>
        <authorList>
            <person name="Goeker M."/>
        </authorList>
    </citation>
    <scope>NUCLEOTIDE SEQUENCE [LARGE SCALE GENOMIC DNA]</scope>
    <source>
        <strain evidence="6 7">DSM 29050</strain>
    </source>
</reference>
<comment type="similarity">
    <text evidence="2">Belongs to the serine/threonine dehydratase family.</text>
</comment>
<sequence length="328" mass="34415">MTEQELAVATKTPTHEGVQRAMVKIAAILPKTPLLPLEVDGVTIWCKAEMLQPIGAFKIRGAWHRLSDLNEDERARGVVGVSSGNHAQGVAWAAKKLGINATIVMPSNAPRMKLEATKALGAQVVLYDRATESREAVAAGLIAQSNATLVHAFGDPWVIEGQGTAGIEIAEQLQSLGISGPDLIVSCCGGGGLAAGLALACPDADIAIVEPEGWDDIIRSLEAGEILPVKDLLHPTYCDALQTPQTYPINFDVLRNRVSQGVSVTTAEVAAAMRLVFEKLHLVVEPGGAVALAAVLAGKIELKTVTAVTLSGGNVDRETFMQLLAQAA</sequence>
<comment type="caution">
    <text evidence="6">The sequence shown here is derived from an EMBL/GenBank/DDBJ whole genome shotgun (WGS) entry which is preliminary data.</text>
</comment>
<dbReference type="SUPFAM" id="SSF53686">
    <property type="entry name" value="Tryptophan synthase beta subunit-like PLP-dependent enzymes"/>
    <property type="match status" value="1"/>
</dbReference>